<dbReference type="RefSeq" id="WP_381349165.1">
    <property type="nucleotide sequence ID" value="NZ_JBHMCY010000064.1"/>
</dbReference>
<evidence type="ECO:0000313" key="2">
    <source>
        <dbReference type="EMBL" id="MFB9466276.1"/>
    </source>
</evidence>
<dbReference type="PANTHER" id="PTHR33164:SF57">
    <property type="entry name" value="MARR-FAMILY TRANSCRIPTIONAL REGULATOR"/>
    <property type="match status" value="1"/>
</dbReference>
<name>A0ABV5N8B8_9ACTN</name>
<dbReference type="InterPro" id="IPR036388">
    <property type="entry name" value="WH-like_DNA-bd_sf"/>
</dbReference>
<dbReference type="PANTHER" id="PTHR33164">
    <property type="entry name" value="TRANSCRIPTIONAL REGULATOR, MARR FAMILY"/>
    <property type="match status" value="1"/>
</dbReference>
<comment type="caution">
    <text evidence="2">The sequence shown here is derived from an EMBL/GenBank/DDBJ whole genome shotgun (WGS) entry which is preliminary data.</text>
</comment>
<dbReference type="Proteomes" id="UP001589709">
    <property type="component" value="Unassembled WGS sequence"/>
</dbReference>
<dbReference type="Gene3D" id="1.10.10.10">
    <property type="entry name" value="Winged helix-like DNA-binding domain superfamily/Winged helix DNA-binding domain"/>
    <property type="match status" value="1"/>
</dbReference>
<gene>
    <name evidence="2" type="ORF">ACFF45_27065</name>
</gene>
<accession>A0ABV5N8B8</accession>
<dbReference type="Pfam" id="PF12802">
    <property type="entry name" value="MarR_2"/>
    <property type="match status" value="1"/>
</dbReference>
<proteinExistence type="predicted"/>
<evidence type="ECO:0000259" key="1">
    <source>
        <dbReference type="PROSITE" id="PS50995"/>
    </source>
</evidence>
<dbReference type="InterPro" id="IPR000835">
    <property type="entry name" value="HTH_MarR-typ"/>
</dbReference>
<dbReference type="EMBL" id="JBHMCY010000064">
    <property type="protein sequence ID" value="MFB9466276.1"/>
    <property type="molecule type" value="Genomic_DNA"/>
</dbReference>
<dbReference type="InterPro" id="IPR036390">
    <property type="entry name" value="WH_DNA-bd_sf"/>
</dbReference>
<organism evidence="2 3">
    <name type="scientific">Streptomyces cinereospinus</name>
    <dbReference type="NCBI Taxonomy" id="285561"/>
    <lineage>
        <taxon>Bacteria</taxon>
        <taxon>Bacillati</taxon>
        <taxon>Actinomycetota</taxon>
        <taxon>Actinomycetes</taxon>
        <taxon>Kitasatosporales</taxon>
        <taxon>Streptomycetaceae</taxon>
        <taxon>Streptomyces</taxon>
    </lineage>
</organism>
<evidence type="ECO:0000313" key="3">
    <source>
        <dbReference type="Proteomes" id="UP001589709"/>
    </source>
</evidence>
<dbReference type="PROSITE" id="PS50995">
    <property type="entry name" value="HTH_MARR_2"/>
    <property type="match status" value="1"/>
</dbReference>
<reference evidence="2 3" key="1">
    <citation type="submission" date="2024-09" db="EMBL/GenBank/DDBJ databases">
        <authorList>
            <person name="Sun Q."/>
            <person name="Mori K."/>
        </authorList>
    </citation>
    <scope>NUCLEOTIDE SEQUENCE [LARGE SCALE GENOMIC DNA]</scope>
    <source>
        <strain evidence="2 3">JCM 6917</strain>
    </source>
</reference>
<feature type="domain" description="HTH marR-type" evidence="1">
    <location>
        <begin position="1"/>
        <end position="134"/>
    </location>
</feature>
<keyword evidence="3" id="KW-1185">Reference proteome</keyword>
<dbReference type="SMART" id="SM00347">
    <property type="entry name" value="HTH_MARR"/>
    <property type="match status" value="1"/>
</dbReference>
<protein>
    <submittedName>
        <fullName evidence="2">MarR family winged helix-turn-helix transcriptional regulator</fullName>
    </submittedName>
</protein>
<dbReference type="InterPro" id="IPR039422">
    <property type="entry name" value="MarR/SlyA-like"/>
</dbReference>
<dbReference type="SUPFAM" id="SSF46785">
    <property type="entry name" value="Winged helix' DNA-binding domain"/>
    <property type="match status" value="1"/>
</dbReference>
<sequence>MDELQLAEQMLSCVTKMRRALDERLKVYGLSVPRKRVLGALTEGPVRQGTLAAAFAVTPRTITELVDGLQRDGLVERRDDPADRRARLVCLTPAGRLADEQAKAARAEVIGGMFADLPAEDRAALARILTSIDHRLGAVPLDERTR</sequence>